<protein>
    <submittedName>
        <fullName evidence="1">Uncharacterized protein</fullName>
    </submittedName>
</protein>
<sequence>MPVPLVCKTAHVASLPSPPHFRAIISRKEEIIKNDYTILFGRKANIWVSRPKIWISRKSIWVPIWEKRFPGRKLCRCIFYASTCGTVSLLLRKAARRQSLRSVIHMKTSHGAALLSSLLIFYSLNPLHSLVAQQVTDFNETWRLMAIGPVN</sequence>
<proteinExistence type="predicted"/>
<gene>
    <name evidence="1" type="ORF">mPipKuh1_009295</name>
</gene>
<accession>A0A7J7TQ70</accession>
<name>A0A7J7TQ70_PIPKU</name>
<comment type="caution">
    <text evidence="1">The sequence shown here is derived from an EMBL/GenBank/DDBJ whole genome shotgun (WGS) entry which is preliminary data.</text>
</comment>
<organism evidence="1 2">
    <name type="scientific">Pipistrellus kuhlii</name>
    <name type="common">Kuhl's pipistrelle</name>
    <dbReference type="NCBI Taxonomy" id="59472"/>
    <lineage>
        <taxon>Eukaryota</taxon>
        <taxon>Metazoa</taxon>
        <taxon>Chordata</taxon>
        <taxon>Craniata</taxon>
        <taxon>Vertebrata</taxon>
        <taxon>Euteleostomi</taxon>
        <taxon>Mammalia</taxon>
        <taxon>Eutheria</taxon>
        <taxon>Laurasiatheria</taxon>
        <taxon>Chiroptera</taxon>
        <taxon>Yangochiroptera</taxon>
        <taxon>Vespertilionidae</taxon>
        <taxon>Pipistrellus</taxon>
    </lineage>
</organism>
<dbReference type="EMBL" id="JACAGB010000025">
    <property type="protein sequence ID" value="KAF6302540.1"/>
    <property type="molecule type" value="Genomic_DNA"/>
</dbReference>
<dbReference type="Proteomes" id="UP000558488">
    <property type="component" value="Unassembled WGS sequence"/>
</dbReference>
<dbReference type="AlphaFoldDB" id="A0A7J7TQ70"/>
<evidence type="ECO:0000313" key="1">
    <source>
        <dbReference type="EMBL" id="KAF6302540.1"/>
    </source>
</evidence>
<reference evidence="1 2" key="1">
    <citation type="journal article" date="2020" name="Nature">
        <title>Six reference-quality genomes reveal evolution of bat adaptations.</title>
        <authorList>
            <person name="Jebb D."/>
            <person name="Huang Z."/>
            <person name="Pippel M."/>
            <person name="Hughes G.M."/>
            <person name="Lavrichenko K."/>
            <person name="Devanna P."/>
            <person name="Winkler S."/>
            <person name="Jermiin L.S."/>
            <person name="Skirmuntt E.C."/>
            <person name="Katzourakis A."/>
            <person name="Burkitt-Gray L."/>
            <person name="Ray D.A."/>
            <person name="Sullivan K.A.M."/>
            <person name="Roscito J.G."/>
            <person name="Kirilenko B.M."/>
            <person name="Davalos L.M."/>
            <person name="Corthals A.P."/>
            <person name="Power M.L."/>
            <person name="Jones G."/>
            <person name="Ransome R.D."/>
            <person name="Dechmann D.K.N."/>
            <person name="Locatelli A.G."/>
            <person name="Puechmaille S.J."/>
            <person name="Fedrigo O."/>
            <person name="Jarvis E.D."/>
            <person name="Hiller M."/>
            <person name="Vernes S.C."/>
            <person name="Myers E.W."/>
            <person name="Teeling E.C."/>
        </authorList>
    </citation>
    <scope>NUCLEOTIDE SEQUENCE [LARGE SCALE GENOMIC DNA]</scope>
    <source>
        <strain evidence="1">MPipKuh1</strain>
        <tissue evidence="1">Flight muscle</tissue>
    </source>
</reference>
<keyword evidence="2" id="KW-1185">Reference proteome</keyword>
<evidence type="ECO:0000313" key="2">
    <source>
        <dbReference type="Proteomes" id="UP000558488"/>
    </source>
</evidence>